<dbReference type="Pfam" id="PF16956">
    <property type="entry name" value="Porin_7"/>
    <property type="match status" value="1"/>
</dbReference>
<dbReference type="STRING" id="391936.S7S_12320"/>
<proteinExistence type="predicted"/>
<gene>
    <name evidence="2" type="ORF">S7S_12320</name>
</gene>
<dbReference type="EMBL" id="CP004387">
    <property type="protein sequence ID" value="AJD48876.1"/>
    <property type="molecule type" value="Genomic_DNA"/>
</dbReference>
<protein>
    <submittedName>
        <fullName evidence="2">Porin</fullName>
    </submittedName>
</protein>
<dbReference type="RefSeq" id="WP_008736659.1">
    <property type="nucleotide sequence ID" value="NZ_CP004387.1"/>
</dbReference>
<keyword evidence="3" id="KW-1185">Reference proteome</keyword>
<dbReference type="InterPro" id="IPR023614">
    <property type="entry name" value="Porin_dom_sf"/>
</dbReference>
<accession>A0A0B4XP41</accession>
<evidence type="ECO:0000313" key="3">
    <source>
        <dbReference type="Proteomes" id="UP000006764"/>
    </source>
</evidence>
<keyword evidence="1" id="KW-0732">Signal</keyword>
<organism evidence="2 3">
    <name type="scientific">Isoalcanivorax pacificus W11-5</name>
    <dbReference type="NCBI Taxonomy" id="391936"/>
    <lineage>
        <taxon>Bacteria</taxon>
        <taxon>Pseudomonadati</taxon>
        <taxon>Pseudomonadota</taxon>
        <taxon>Gammaproteobacteria</taxon>
        <taxon>Oceanospirillales</taxon>
        <taxon>Alcanivoracaceae</taxon>
        <taxon>Isoalcanivorax</taxon>
    </lineage>
</organism>
<reference evidence="2 3" key="1">
    <citation type="journal article" date="2012" name="J. Bacteriol.">
        <title>Genome sequence of an alkane-degrading bacterium, Alcanivorax pacificus type strain W11-5, isolated from deep sea sediment.</title>
        <authorList>
            <person name="Lai Q."/>
            <person name="Shao Z."/>
        </authorList>
    </citation>
    <scope>NUCLEOTIDE SEQUENCE [LARGE SCALE GENOMIC DNA]</scope>
    <source>
        <strain evidence="2 3">W11-5</strain>
    </source>
</reference>
<name>A0A0B4XP41_9GAMM</name>
<dbReference type="InterPro" id="IPR031593">
    <property type="entry name" value="Porin_7"/>
</dbReference>
<feature type="signal peptide" evidence="1">
    <location>
        <begin position="1"/>
        <end position="22"/>
    </location>
</feature>
<dbReference type="KEGG" id="apac:S7S_12320"/>
<feature type="chain" id="PRO_5002097730" evidence="1">
    <location>
        <begin position="23"/>
        <end position="256"/>
    </location>
</feature>
<dbReference type="Proteomes" id="UP000006764">
    <property type="component" value="Chromosome"/>
</dbReference>
<sequence>MKKHLLALAVSASIALPGLAMASEGDYQTEIGFQFQRVDVDNVGDDTAIGVDATYHFQRVNTTGHPLAEAAFLERSSNIGASYITYDDLDLDVLSLFGEAYVEDFYAAAQLSRNDNGSTTNDIGVRLGFLPADGLLLTLGFDKEEDAGPGGDDLNSVSLGAKYVTKMTNDTAFNLEGELSRADDDDDTMALALAGDYYFNRQFSLGLRLVETDNDNIDTAYGIGTRLFFTPLVSGELEYMSDDDIDIIWARLAARF</sequence>
<dbReference type="AlphaFoldDB" id="A0A0B4XP41"/>
<dbReference type="Gene3D" id="2.40.160.10">
    <property type="entry name" value="Porin"/>
    <property type="match status" value="1"/>
</dbReference>
<dbReference type="HOGENOM" id="CLU_084979_0_0_6"/>
<evidence type="ECO:0000313" key="2">
    <source>
        <dbReference type="EMBL" id="AJD48876.1"/>
    </source>
</evidence>
<dbReference type="OrthoDB" id="5758646at2"/>
<evidence type="ECO:0000256" key="1">
    <source>
        <dbReference type="SAM" id="SignalP"/>
    </source>
</evidence>